<dbReference type="RefSeq" id="WP_254014361.1">
    <property type="nucleotide sequence ID" value="NZ_JAMZMM010000364.1"/>
</dbReference>
<organism evidence="1 2">
    <name type="scientific">Limnofasciculus baicalensis BBK-W-15</name>
    <dbReference type="NCBI Taxonomy" id="2699891"/>
    <lineage>
        <taxon>Bacteria</taxon>
        <taxon>Bacillati</taxon>
        <taxon>Cyanobacteriota</taxon>
        <taxon>Cyanophyceae</taxon>
        <taxon>Coleofasciculales</taxon>
        <taxon>Coleofasciculaceae</taxon>
        <taxon>Limnofasciculus</taxon>
        <taxon>Limnofasciculus baicalensis</taxon>
    </lineage>
</organism>
<name>A0AAE3KQ90_9CYAN</name>
<dbReference type="InterPro" id="IPR021399">
    <property type="entry name" value="DUF3038"/>
</dbReference>
<dbReference type="AlphaFoldDB" id="A0AAE3KQ90"/>
<protein>
    <submittedName>
        <fullName evidence="1">DUF3038 domain-containing protein</fullName>
    </submittedName>
</protein>
<keyword evidence="2" id="KW-1185">Reference proteome</keyword>
<evidence type="ECO:0000313" key="1">
    <source>
        <dbReference type="EMBL" id="MCP2731626.1"/>
    </source>
</evidence>
<gene>
    <name evidence="1" type="ORF">NJ959_24670</name>
</gene>
<comment type="caution">
    <text evidence="1">The sequence shown here is derived from an EMBL/GenBank/DDBJ whole genome shotgun (WGS) entry which is preliminary data.</text>
</comment>
<proteinExistence type="predicted"/>
<sequence>MRSTLKTLPSTNLLEDLPLGSTPDSIQLDNIKTQLDLVLLGLEALAGIGSEEMLQAATDLKLESMVSDRVGLWRLRQSNPMRKSSGGRKKLDVEEARSLVLIICYLAKQHQELIRRAVTLLEQMAEQNSPPHRAALLGDYLDKFSNTYQDRMEEGENVSPNLLNQLALKLLIDLLFYSSPNGHRRLWLALLGKLS</sequence>
<dbReference type="Proteomes" id="UP001204953">
    <property type="component" value="Unassembled WGS sequence"/>
</dbReference>
<reference evidence="1" key="1">
    <citation type="submission" date="2022-06" db="EMBL/GenBank/DDBJ databases">
        <title>New cyanobacteria of genus Symplocastrum in benthos of Lake Baikal.</title>
        <authorList>
            <person name="Sorokovikova E."/>
            <person name="Tikhonova I."/>
            <person name="Krasnopeev A."/>
            <person name="Evseev P."/>
            <person name="Gladkikh A."/>
            <person name="Belykh O."/>
        </authorList>
    </citation>
    <scope>NUCLEOTIDE SEQUENCE</scope>
    <source>
        <strain evidence="1">BBK-W-15</strain>
    </source>
</reference>
<accession>A0AAE3KQ90</accession>
<dbReference type="EMBL" id="JAMZMM010000364">
    <property type="protein sequence ID" value="MCP2731626.1"/>
    <property type="molecule type" value="Genomic_DNA"/>
</dbReference>
<evidence type="ECO:0000313" key="2">
    <source>
        <dbReference type="Proteomes" id="UP001204953"/>
    </source>
</evidence>
<dbReference type="Pfam" id="PF11237">
    <property type="entry name" value="DUF3038"/>
    <property type="match status" value="1"/>
</dbReference>